<feature type="chain" id="PRO_5023079657" description="PEP-CTERM protein-sorting domain-containing protein" evidence="1">
    <location>
        <begin position="27"/>
        <end position="318"/>
    </location>
</feature>
<dbReference type="Proteomes" id="UP000324233">
    <property type="component" value="Chromosome"/>
</dbReference>
<proteinExistence type="predicted"/>
<dbReference type="AlphaFoldDB" id="A0A5B9W4D0"/>
<dbReference type="RefSeq" id="WP_148595276.1">
    <property type="nucleotide sequence ID" value="NZ_CP042997.1"/>
</dbReference>
<name>A0A5B9W4D0_9BACT</name>
<evidence type="ECO:0000313" key="3">
    <source>
        <dbReference type="Proteomes" id="UP000324233"/>
    </source>
</evidence>
<feature type="signal peptide" evidence="1">
    <location>
        <begin position="1"/>
        <end position="26"/>
    </location>
</feature>
<keyword evidence="1" id="KW-0732">Signal</keyword>
<keyword evidence="3" id="KW-1185">Reference proteome</keyword>
<accession>A0A5B9W4D0</accession>
<evidence type="ECO:0000313" key="2">
    <source>
        <dbReference type="EMBL" id="QEH35476.1"/>
    </source>
</evidence>
<evidence type="ECO:0000256" key="1">
    <source>
        <dbReference type="SAM" id="SignalP"/>
    </source>
</evidence>
<gene>
    <name evidence="2" type="ORF">OJF2_40280</name>
</gene>
<dbReference type="KEGG" id="agv:OJF2_40280"/>
<dbReference type="EMBL" id="CP042997">
    <property type="protein sequence ID" value="QEH35476.1"/>
    <property type="molecule type" value="Genomic_DNA"/>
</dbReference>
<evidence type="ECO:0008006" key="4">
    <source>
        <dbReference type="Google" id="ProtNLM"/>
    </source>
</evidence>
<organism evidence="2 3">
    <name type="scientific">Aquisphaera giovannonii</name>
    <dbReference type="NCBI Taxonomy" id="406548"/>
    <lineage>
        <taxon>Bacteria</taxon>
        <taxon>Pseudomonadati</taxon>
        <taxon>Planctomycetota</taxon>
        <taxon>Planctomycetia</taxon>
        <taxon>Isosphaerales</taxon>
        <taxon>Isosphaeraceae</taxon>
        <taxon>Aquisphaera</taxon>
    </lineage>
</organism>
<sequence precursor="true">MKIRTRSSLIALAISALGLGLRPAPADTIPYTSALSYAYNTDDDTPQSVTHSDPATASSVTLGQGGDYGSVGGFASADLSTGQLKVRATDAAQTGYNPYVQTNASFGDGFRTFGPGGSPFSWSPDTGARFTLDLTGSKVSSSGSLADLGYGQAGAYILLSIFKPGTLGPDSSVVGDPNNVAYFLYLLGNPNQQLGYVDPSHNLHLLSPTAYYGDLTQDIHITQDFQPGGDFDWVVLMGAGGGLNGGQSYDMDLSHTLTVGYSGPAGTTTESVSGIFHNFGAAVPEPAGVAMLAIGLGGALAARYLAGRRAPGSSGEAG</sequence>
<reference evidence="2 3" key="1">
    <citation type="submission" date="2019-08" db="EMBL/GenBank/DDBJ databases">
        <title>Deep-cultivation of Planctomycetes and their phenomic and genomic characterization uncovers novel biology.</title>
        <authorList>
            <person name="Wiegand S."/>
            <person name="Jogler M."/>
            <person name="Boedeker C."/>
            <person name="Pinto D."/>
            <person name="Vollmers J."/>
            <person name="Rivas-Marin E."/>
            <person name="Kohn T."/>
            <person name="Peeters S.H."/>
            <person name="Heuer A."/>
            <person name="Rast P."/>
            <person name="Oberbeckmann S."/>
            <person name="Bunk B."/>
            <person name="Jeske O."/>
            <person name="Meyerdierks A."/>
            <person name="Storesund J.E."/>
            <person name="Kallscheuer N."/>
            <person name="Luecker S."/>
            <person name="Lage O.M."/>
            <person name="Pohl T."/>
            <person name="Merkel B.J."/>
            <person name="Hornburger P."/>
            <person name="Mueller R.-W."/>
            <person name="Bruemmer F."/>
            <person name="Labrenz M."/>
            <person name="Spormann A.M."/>
            <person name="Op den Camp H."/>
            <person name="Overmann J."/>
            <person name="Amann R."/>
            <person name="Jetten M.S.M."/>
            <person name="Mascher T."/>
            <person name="Medema M.H."/>
            <person name="Devos D.P."/>
            <person name="Kaster A.-K."/>
            <person name="Ovreas L."/>
            <person name="Rohde M."/>
            <person name="Galperin M.Y."/>
            <person name="Jogler C."/>
        </authorList>
    </citation>
    <scope>NUCLEOTIDE SEQUENCE [LARGE SCALE GENOMIC DNA]</scope>
    <source>
        <strain evidence="2 3">OJF2</strain>
    </source>
</reference>
<protein>
    <recommendedName>
        <fullName evidence="4">PEP-CTERM protein-sorting domain-containing protein</fullName>
    </recommendedName>
</protein>